<comment type="subunit">
    <text evidence="2">Monomer.</text>
</comment>
<dbReference type="InterPro" id="IPR050924">
    <property type="entry name" value="Peroxiredoxin_BCP/PrxQ"/>
</dbReference>
<accession>A0A081PI95</accession>
<dbReference type="Pfam" id="PF00578">
    <property type="entry name" value="AhpC-TSA"/>
    <property type="match status" value="1"/>
</dbReference>
<gene>
    <name evidence="15" type="ORF">N180_14845</name>
</gene>
<evidence type="ECO:0000256" key="8">
    <source>
        <dbReference type="ARBA" id="ARBA00023284"/>
    </source>
</evidence>
<evidence type="ECO:0000256" key="3">
    <source>
        <dbReference type="ARBA" id="ARBA00013017"/>
    </source>
</evidence>
<dbReference type="InterPro" id="IPR024706">
    <property type="entry name" value="Peroxiredoxin_AhpC-typ"/>
</dbReference>
<evidence type="ECO:0000256" key="4">
    <source>
        <dbReference type="ARBA" id="ARBA00022559"/>
    </source>
</evidence>
<feature type="domain" description="Thioredoxin" evidence="14">
    <location>
        <begin position="4"/>
        <end position="157"/>
    </location>
</feature>
<dbReference type="eggNOG" id="COG1225">
    <property type="taxonomic scope" value="Bacteria"/>
</dbReference>
<dbReference type="GO" id="GO:0045454">
    <property type="term" value="P:cell redox homeostasis"/>
    <property type="evidence" value="ECO:0007669"/>
    <property type="project" value="TreeGrafter"/>
</dbReference>
<reference evidence="15 16" key="1">
    <citation type="journal article" date="1992" name="Int. J. Syst. Bacteriol.">
        <title>Sphingobacterium antarcticus sp. nov. a Psychrotrophic Bacterium from the Soils of Schirmacher Oasis, Antarctica.</title>
        <authorList>
            <person name="Shivaji S."/>
            <person name="Ray M.K."/>
            <person name="Rao N.S."/>
            <person name="Saiserr L."/>
            <person name="Jagannadham M.V."/>
            <person name="Kumar G.S."/>
            <person name="Reddy G."/>
            <person name="Bhargava P.M."/>
        </authorList>
    </citation>
    <scope>NUCLEOTIDE SEQUENCE [LARGE SCALE GENOMIC DNA]</scope>
    <source>
        <strain evidence="15 16">4BY</strain>
    </source>
</reference>
<dbReference type="InterPro" id="IPR036249">
    <property type="entry name" value="Thioredoxin-like_sf"/>
</dbReference>
<evidence type="ECO:0000256" key="2">
    <source>
        <dbReference type="ARBA" id="ARBA00011245"/>
    </source>
</evidence>
<comment type="similarity">
    <text evidence="10">Belongs to the peroxiredoxin family. BCP/PrxQ subfamily.</text>
</comment>
<keyword evidence="4 15" id="KW-0575">Peroxidase</keyword>
<evidence type="ECO:0000256" key="6">
    <source>
        <dbReference type="ARBA" id="ARBA00023002"/>
    </source>
</evidence>
<dbReference type="GO" id="GO:0005737">
    <property type="term" value="C:cytoplasm"/>
    <property type="evidence" value="ECO:0007669"/>
    <property type="project" value="TreeGrafter"/>
</dbReference>
<evidence type="ECO:0000313" key="15">
    <source>
        <dbReference type="EMBL" id="KEQ30418.1"/>
    </source>
</evidence>
<keyword evidence="8" id="KW-0676">Redox-active center</keyword>
<name>A0A081PI95_9SPHI</name>
<dbReference type="PANTHER" id="PTHR42801">
    <property type="entry name" value="THIOREDOXIN-DEPENDENT PEROXIDE REDUCTASE"/>
    <property type="match status" value="1"/>
</dbReference>
<organism evidence="15 16">
    <name type="scientific">Pedobacter antarcticus 4BY</name>
    <dbReference type="NCBI Taxonomy" id="1358423"/>
    <lineage>
        <taxon>Bacteria</taxon>
        <taxon>Pseudomonadati</taxon>
        <taxon>Bacteroidota</taxon>
        <taxon>Sphingobacteriia</taxon>
        <taxon>Sphingobacteriales</taxon>
        <taxon>Sphingobacteriaceae</taxon>
        <taxon>Pedobacter</taxon>
    </lineage>
</organism>
<evidence type="ECO:0000256" key="5">
    <source>
        <dbReference type="ARBA" id="ARBA00022862"/>
    </source>
</evidence>
<dbReference type="Proteomes" id="UP000028007">
    <property type="component" value="Unassembled WGS sequence"/>
</dbReference>
<keyword evidence="7" id="KW-1015">Disulfide bond</keyword>
<dbReference type="AlphaFoldDB" id="A0A081PI95"/>
<evidence type="ECO:0000256" key="10">
    <source>
        <dbReference type="ARBA" id="ARBA00038489"/>
    </source>
</evidence>
<dbReference type="InterPro" id="IPR000866">
    <property type="entry name" value="AhpC/TSA"/>
</dbReference>
<evidence type="ECO:0000259" key="14">
    <source>
        <dbReference type="PROSITE" id="PS51352"/>
    </source>
</evidence>
<comment type="caution">
    <text evidence="15">The sequence shown here is derived from an EMBL/GenBank/DDBJ whole genome shotgun (WGS) entry which is preliminary data.</text>
</comment>
<dbReference type="Gene3D" id="3.40.30.10">
    <property type="entry name" value="Glutaredoxin"/>
    <property type="match status" value="1"/>
</dbReference>
<dbReference type="OrthoDB" id="9812811at2"/>
<dbReference type="EC" id="1.11.1.24" evidence="3"/>
<protein>
    <recommendedName>
        <fullName evidence="3">thioredoxin-dependent peroxiredoxin</fullName>
        <ecNumber evidence="3">1.11.1.24</ecNumber>
    </recommendedName>
    <alternativeName>
        <fullName evidence="9">Thioredoxin peroxidase</fullName>
    </alternativeName>
    <alternativeName>
        <fullName evidence="11">Thioredoxin-dependent peroxiredoxin Bcp</fullName>
    </alternativeName>
</protein>
<dbReference type="NCBIfam" id="NF006960">
    <property type="entry name" value="PRK09437.1"/>
    <property type="match status" value="1"/>
</dbReference>
<feature type="active site" description="Cysteine sulfenic acid (-SOH) intermediate; for peroxidase activity" evidence="13">
    <location>
        <position position="46"/>
    </location>
</feature>
<keyword evidence="5" id="KW-0049">Antioxidant</keyword>
<dbReference type="RefSeq" id="WP_037439838.1">
    <property type="nucleotide sequence ID" value="NZ_JNFF01000041.1"/>
</dbReference>
<comment type="function">
    <text evidence="1">Thiol-specific peroxidase that catalyzes the reduction of hydrogen peroxide and organic hydroperoxides to water and alcohols, respectively. Plays a role in cell protection against oxidative stress by detoxifying peroxides and as sensor of hydrogen peroxide-mediated signaling events.</text>
</comment>
<comment type="catalytic activity">
    <reaction evidence="12">
        <text>a hydroperoxide + [thioredoxin]-dithiol = an alcohol + [thioredoxin]-disulfide + H2O</text>
        <dbReference type="Rhea" id="RHEA:62620"/>
        <dbReference type="Rhea" id="RHEA-COMP:10698"/>
        <dbReference type="Rhea" id="RHEA-COMP:10700"/>
        <dbReference type="ChEBI" id="CHEBI:15377"/>
        <dbReference type="ChEBI" id="CHEBI:29950"/>
        <dbReference type="ChEBI" id="CHEBI:30879"/>
        <dbReference type="ChEBI" id="CHEBI:35924"/>
        <dbReference type="ChEBI" id="CHEBI:50058"/>
        <dbReference type="EC" id="1.11.1.24"/>
    </reaction>
</comment>
<dbReference type="PIRSF" id="PIRSF000239">
    <property type="entry name" value="AHPC"/>
    <property type="match status" value="1"/>
</dbReference>
<dbReference type="SUPFAM" id="SSF52833">
    <property type="entry name" value="Thioredoxin-like"/>
    <property type="match status" value="1"/>
</dbReference>
<evidence type="ECO:0000313" key="16">
    <source>
        <dbReference type="Proteomes" id="UP000028007"/>
    </source>
</evidence>
<sequence>MNILTEGQKAPDFKVADQDGNQVSLKDFQGKTVVLYFYPKDNTPGCTAEACDFRDNYAGLVSKGIAVLGVSTDPELSHQKFAAKYQLPFPLLADTDQQLVQAYGVWGEKNMYGKKYMGINRTTFIISGDGTIAHIIQKVDTKNATAQVLALLDQPAGA</sequence>
<dbReference type="CDD" id="cd03017">
    <property type="entry name" value="PRX_BCP"/>
    <property type="match status" value="1"/>
</dbReference>
<dbReference type="GO" id="GO:0008379">
    <property type="term" value="F:thioredoxin peroxidase activity"/>
    <property type="evidence" value="ECO:0007669"/>
    <property type="project" value="TreeGrafter"/>
</dbReference>
<evidence type="ECO:0000256" key="1">
    <source>
        <dbReference type="ARBA" id="ARBA00003330"/>
    </source>
</evidence>
<keyword evidence="16" id="KW-1185">Reference proteome</keyword>
<proteinExistence type="inferred from homology"/>
<dbReference type="InterPro" id="IPR013766">
    <property type="entry name" value="Thioredoxin_domain"/>
</dbReference>
<evidence type="ECO:0000256" key="7">
    <source>
        <dbReference type="ARBA" id="ARBA00023157"/>
    </source>
</evidence>
<dbReference type="GO" id="GO:0034599">
    <property type="term" value="P:cellular response to oxidative stress"/>
    <property type="evidence" value="ECO:0007669"/>
    <property type="project" value="TreeGrafter"/>
</dbReference>
<dbReference type="PROSITE" id="PS51352">
    <property type="entry name" value="THIOREDOXIN_2"/>
    <property type="match status" value="1"/>
</dbReference>
<dbReference type="PANTHER" id="PTHR42801:SF4">
    <property type="entry name" value="AHPC_TSA FAMILY PROTEIN"/>
    <property type="match status" value="1"/>
</dbReference>
<evidence type="ECO:0000256" key="11">
    <source>
        <dbReference type="ARBA" id="ARBA00042639"/>
    </source>
</evidence>
<evidence type="ECO:0000256" key="13">
    <source>
        <dbReference type="PIRSR" id="PIRSR000239-1"/>
    </source>
</evidence>
<dbReference type="EMBL" id="JNFF01000041">
    <property type="protein sequence ID" value="KEQ30418.1"/>
    <property type="molecule type" value="Genomic_DNA"/>
</dbReference>
<evidence type="ECO:0000256" key="12">
    <source>
        <dbReference type="ARBA" id="ARBA00049091"/>
    </source>
</evidence>
<keyword evidence="6" id="KW-0560">Oxidoreductase</keyword>
<dbReference type="FunFam" id="3.40.30.10:FF:000007">
    <property type="entry name" value="Thioredoxin-dependent thiol peroxidase"/>
    <property type="match status" value="1"/>
</dbReference>
<evidence type="ECO:0000256" key="9">
    <source>
        <dbReference type="ARBA" id="ARBA00032824"/>
    </source>
</evidence>